<evidence type="ECO:0000256" key="1">
    <source>
        <dbReference type="SAM" id="Coils"/>
    </source>
</evidence>
<evidence type="ECO:0000256" key="2">
    <source>
        <dbReference type="SAM" id="MobiDB-lite"/>
    </source>
</evidence>
<keyword evidence="5" id="KW-1185">Reference proteome</keyword>
<gene>
    <name evidence="4" type="ORF">ABL78_2665</name>
</gene>
<dbReference type="PROSITE" id="PS50913">
    <property type="entry name" value="GRIP"/>
    <property type="match status" value="1"/>
</dbReference>
<organism evidence="4 5">
    <name type="scientific">Leptomonas seymouri</name>
    <dbReference type="NCBI Taxonomy" id="5684"/>
    <lineage>
        <taxon>Eukaryota</taxon>
        <taxon>Discoba</taxon>
        <taxon>Euglenozoa</taxon>
        <taxon>Kinetoplastea</taxon>
        <taxon>Metakinetoplastina</taxon>
        <taxon>Trypanosomatida</taxon>
        <taxon>Trypanosomatidae</taxon>
        <taxon>Leishmaniinae</taxon>
        <taxon>Leptomonas</taxon>
    </lineage>
</organism>
<feature type="coiled-coil region" evidence="1">
    <location>
        <begin position="30"/>
        <end position="75"/>
    </location>
</feature>
<accession>A0A0N1PF68</accession>
<dbReference type="InterPro" id="IPR000237">
    <property type="entry name" value="GRIP_dom"/>
</dbReference>
<dbReference type="Pfam" id="PF01465">
    <property type="entry name" value="GRIP"/>
    <property type="match status" value="1"/>
</dbReference>
<evidence type="ECO:0000259" key="3">
    <source>
        <dbReference type="PROSITE" id="PS50913"/>
    </source>
</evidence>
<keyword evidence="1" id="KW-0175">Coiled coil</keyword>
<evidence type="ECO:0000313" key="5">
    <source>
        <dbReference type="Proteomes" id="UP000038009"/>
    </source>
</evidence>
<feature type="coiled-coil region" evidence="1">
    <location>
        <begin position="151"/>
        <end position="273"/>
    </location>
</feature>
<evidence type="ECO:0000313" key="4">
    <source>
        <dbReference type="EMBL" id="KPI88241.1"/>
    </source>
</evidence>
<proteinExistence type="predicted"/>
<dbReference type="AlphaFoldDB" id="A0A0N1PF68"/>
<feature type="region of interest" description="Disordered" evidence="2">
    <location>
        <begin position="1"/>
        <end position="30"/>
    </location>
</feature>
<feature type="coiled-coil region" evidence="1">
    <location>
        <begin position="385"/>
        <end position="412"/>
    </location>
</feature>
<feature type="compositionally biased region" description="Polar residues" evidence="2">
    <location>
        <begin position="1"/>
        <end position="29"/>
    </location>
</feature>
<dbReference type="OrthoDB" id="1926336at2759"/>
<protein>
    <recommendedName>
        <fullName evidence="3">GRIP domain-containing protein</fullName>
    </recommendedName>
</protein>
<reference evidence="4 5" key="1">
    <citation type="journal article" date="2015" name="PLoS Pathog.">
        <title>Leptomonas seymouri: Adaptations to the Dixenous Life Cycle Analyzed by Genome Sequencing, Transcriptome Profiling and Co-infection with Leishmania donovani.</title>
        <authorList>
            <person name="Kraeva N."/>
            <person name="Butenko A."/>
            <person name="Hlavacova J."/>
            <person name="Kostygov A."/>
            <person name="Myskova J."/>
            <person name="Grybchuk D."/>
            <person name="Lestinova T."/>
            <person name="Votypka J."/>
            <person name="Volf P."/>
            <person name="Opperdoes F."/>
            <person name="Flegontov P."/>
            <person name="Lukes J."/>
            <person name="Yurchenko V."/>
        </authorList>
    </citation>
    <scope>NUCLEOTIDE SEQUENCE [LARGE SCALE GENOMIC DNA]</scope>
    <source>
        <strain evidence="4 5">ATCC 30220</strain>
    </source>
</reference>
<sequence length="472" mass="52570">MSRVTTVDDTEASSGSVTDGGPTDSSAPEVNQLREELQKCQEKFSMWKEKAKIGVENLRAQIIELNHRFEDSEQRGVAERHTVGRFQSSMLAQVDIVCEHSFAAASLFANSLTAQYQTAVETARAAAAPAGSLPPPPSPQDTLIGQLQRTIQGQTDRLKETQHALKKSNKEVQRRAEALQSQDEVIAVLKRRVEALESANTSLQEQLMTVPNMDEWRAALDEHHQQLEHSRLEYEKRESSLVLQHNNEIHALNAAHEEEVRELERDAQERISLAVLNALATQGQVVSPVPEQLATQRAQCQRESEDAAYMDLLSDYKAMETSSAAAVKERDVVLSQQKTLLRDLQDFFRAIGARVVENGSQVPSPPAGSTGSMCELTVDDAIRYLSEHRVRLVALEEECSRWHRELVQLKRSRPSAPLDGLGAQQTQYLRSVVVQLLCSNNNADVAKRLLPVLNVLLKFSDDDLKAVTKAMQ</sequence>
<feature type="domain" description="GRIP" evidence="3">
    <location>
        <begin position="419"/>
        <end position="470"/>
    </location>
</feature>
<dbReference type="Proteomes" id="UP000038009">
    <property type="component" value="Unassembled WGS sequence"/>
</dbReference>
<comment type="caution">
    <text evidence="4">The sequence shown here is derived from an EMBL/GenBank/DDBJ whole genome shotgun (WGS) entry which is preliminary data.</text>
</comment>
<dbReference type="OMA" id="QHSTEVQ"/>
<name>A0A0N1PF68_LEPSE</name>
<dbReference type="VEuPathDB" id="TriTrypDB:Lsey_0057_0160"/>
<dbReference type="EMBL" id="LJSK01000057">
    <property type="protein sequence ID" value="KPI88241.1"/>
    <property type="molecule type" value="Genomic_DNA"/>
</dbReference>